<dbReference type="InterPro" id="IPR015947">
    <property type="entry name" value="PUA-like_sf"/>
</dbReference>
<dbReference type="SUPFAM" id="SSF142906">
    <property type="entry name" value="YjbR-like"/>
    <property type="match status" value="1"/>
</dbReference>
<name>A0ABS2PVQ0_9STRE</name>
<dbReference type="SUPFAM" id="SSF88697">
    <property type="entry name" value="PUA domain-like"/>
    <property type="match status" value="1"/>
</dbReference>
<dbReference type="RefSeq" id="WP_205010445.1">
    <property type="nucleotide sequence ID" value="NZ_JAFBEH010000056.1"/>
</dbReference>
<comment type="caution">
    <text evidence="1">The sequence shown here is derived from an EMBL/GenBank/DDBJ whole genome shotgun (WGS) entry which is preliminary data.</text>
</comment>
<keyword evidence="2" id="KW-1185">Reference proteome</keyword>
<dbReference type="Pfam" id="PF04237">
    <property type="entry name" value="YjbR"/>
    <property type="match status" value="1"/>
</dbReference>
<dbReference type="EMBL" id="JAFBEH010000056">
    <property type="protein sequence ID" value="MBM7643605.1"/>
    <property type="molecule type" value="Genomic_DNA"/>
</dbReference>
<keyword evidence="1" id="KW-0238">DNA-binding</keyword>
<protein>
    <submittedName>
        <fullName evidence="1">DNA-binding protein (MmcQ/YjbR family)</fullName>
    </submittedName>
</protein>
<reference evidence="1 2" key="1">
    <citation type="submission" date="2021-01" db="EMBL/GenBank/DDBJ databases">
        <title>Genomic Encyclopedia of Type Strains, Phase IV (KMG-IV): sequencing the most valuable type-strain genomes for metagenomic binning, comparative biology and taxonomic classification.</title>
        <authorList>
            <person name="Goeker M."/>
        </authorList>
    </citation>
    <scope>NUCLEOTIDE SEQUENCE [LARGE SCALE GENOMIC DNA]</scope>
    <source>
        <strain evidence="1 2">DSM 27382</strain>
    </source>
</reference>
<sequence length="353" mass="40145">MSIESDFFAKKRVVFERLEAFGFVRDGEDFVYRSLLLDGAFEAVLTISANGDVSGRVIDLDLGEDYLALRVERATGSYVGQVRQAYVDLLGQVADACFEAQAFREPQTNRLAARLASDFGDSYDHPFQRYPDYTSYRVAGKWYALLFPLKGHKLGLSGEMAEQTMEVVNIKVDPKRLEEYLALDGIYPSYHMSKKSWISIVLDDSLSDEALWDLVSASRALVNPNALASSEGPDFWIIPANLKYYDIDKEFEENEEVLWTQKASIKAGDFVLIYITAPTRAVRYICQVLEADLPNHAYRDEPSIKKLMKLRLIKTYADSDLDFERLKSLGVKAVRGPRRVSQDLRAWLQENLK</sequence>
<dbReference type="PANTHER" id="PTHR35145">
    <property type="entry name" value="CYTOPLASMIC PROTEIN-RELATED"/>
    <property type="match status" value="1"/>
</dbReference>
<organism evidence="1 2">
    <name type="scientific">Streptococcus loxodontisalivarius</name>
    <dbReference type="NCBI Taxonomy" id="1349415"/>
    <lineage>
        <taxon>Bacteria</taxon>
        <taxon>Bacillati</taxon>
        <taxon>Bacillota</taxon>
        <taxon>Bacilli</taxon>
        <taxon>Lactobacillales</taxon>
        <taxon>Streptococcaceae</taxon>
        <taxon>Streptococcus</taxon>
    </lineage>
</organism>
<dbReference type="InterPro" id="IPR007351">
    <property type="entry name" value="YjbR"/>
</dbReference>
<accession>A0ABS2PVQ0</accession>
<dbReference type="GO" id="GO:0003677">
    <property type="term" value="F:DNA binding"/>
    <property type="evidence" value="ECO:0007669"/>
    <property type="project" value="UniProtKB-KW"/>
</dbReference>
<evidence type="ECO:0000313" key="1">
    <source>
        <dbReference type="EMBL" id="MBM7643605.1"/>
    </source>
</evidence>
<gene>
    <name evidence="1" type="ORF">JOC28_001916</name>
</gene>
<dbReference type="InterPro" id="IPR038056">
    <property type="entry name" value="YjbR-like_sf"/>
</dbReference>
<evidence type="ECO:0000313" key="2">
    <source>
        <dbReference type="Proteomes" id="UP000697472"/>
    </source>
</evidence>
<proteinExistence type="predicted"/>
<dbReference type="InterPro" id="IPR058532">
    <property type="entry name" value="YjbR/MT2646/Rv2570-like"/>
</dbReference>
<dbReference type="Gene3D" id="3.90.1150.30">
    <property type="match status" value="1"/>
</dbReference>
<dbReference type="Proteomes" id="UP000697472">
    <property type="component" value="Unassembled WGS sequence"/>
</dbReference>
<dbReference type="PANTHER" id="PTHR35145:SF1">
    <property type="entry name" value="CYTOPLASMIC PROTEIN"/>
    <property type="match status" value="1"/>
</dbReference>